<dbReference type="RefSeq" id="WP_389359427.1">
    <property type="nucleotide sequence ID" value="NZ_JBIACK010000002.1"/>
</dbReference>
<keyword evidence="4" id="KW-0408">Iron</keyword>
<accession>A0ABW6K9C5</accession>
<dbReference type="Gene3D" id="1.20.120.520">
    <property type="entry name" value="nmb1532 protein domain like"/>
    <property type="match status" value="1"/>
</dbReference>
<sequence length="233" mass="27419">MQYPFSESTLVKNIVNEVPKTSDIFKKYRIDFCCGGNIPLKDAAAEREVNMENLMSELYQIFEASKNSQENIGVWTDSKSDEIIDHIKEHYHETLREELTLLSPYVTKVAKVHGGHRPELMKVYDLFYELKNELLEHTTKEEEMVFPMLLSLEDPEVENREEMLSRISELEKEHDHAGSILKELREITSDFTPPMDACGTYRLVYKRLEMLEEHTFMHVHLENNILFPRYMEA</sequence>
<evidence type="ECO:0000313" key="6">
    <source>
        <dbReference type="EMBL" id="MFE8700344.1"/>
    </source>
</evidence>
<gene>
    <name evidence="6" type="primary">ric</name>
    <name evidence="6" type="ORF">ACFYKX_06955</name>
</gene>
<evidence type="ECO:0000313" key="7">
    <source>
        <dbReference type="Proteomes" id="UP001601059"/>
    </source>
</evidence>
<proteinExistence type="predicted"/>
<evidence type="ECO:0000256" key="1">
    <source>
        <dbReference type="ARBA" id="ARBA00004496"/>
    </source>
</evidence>
<dbReference type="PANTHER" id="PTHR36438:SF1">
    <property type="entry name" value="IRON-SULFUR CLUSTER REPAIR PROTEIN YTFE"/>
    <property type="match status" value="1"/>
</dbReference>
<keyword evidence="7" id="KW-1185">Reference proteome</keyword>
<dbReference type="Gene3D" id="1.10.3910.10">
    <property type="entry name" value="SP0561-like"/>
    <property type="match status" value="1"/>
</dbReference>
<dbReference type="Pfam" id="PF04405">
    <property type="entry name" value="ScdA_N"/>
    <property type="match status" value="1"/>
</dbReference>
<dbReference type="InterPro" id="IPR019903">
    <property type="entry name" value="RIC_family"/>
</dbReference>
<reference evidence="6 7" key="1">
    <citation type="submission" date="2024-08" db="EMBL/GenBank/DDBJ databases">
        <title>Two novel Cytobacillus novel species.</title>
        <authorList>
            <person name="Liu G."/>
        </authorList>
    </citation>
    <scope>NUCLEOTIDE SEQUENCE [LARGE SCALE GENOMIC DNA]</scope>
    <source>
        <strain evidence="6 7">FJAT-54145</strain>
    </source>
</reference>
<keyword evidence="3" id="KW-0479">Metal-binding</keyword>
<comment type="caution">
    <text evidence="6">The sequence shown here is derived from an EMBL/GenBank/DDBJ whole genome shotgun (WGS) entry which is preliminary data.</text>
</comment>
<evidence type="ECO:0000256" key="3">
    <source>
        <dbReference type="ARBA" id="ARBA00022723"/>
    </source>
</evidence>
<comment type="subcellular location">
    <subcellularLocation>
        <location evidence="1">Cytoplasm</location>
    </subcellularLocation>
</comment>
<dbReference type="PANTHER" id="PTHR36438">
    <property type="entry name" value="IRON-SULFUR CLUSTER REPAIR PROTEIN YTFE"/>
    <property type="match status" value="1"/>
</dbReference>
<evidence type="ECO:0000256" key="2">
    <source>
        <dbReference type="ARBA" id="ARBA00022490"/>
    </source>
</evidence>
<feature type="domain" description="Hemerythrin-like" evidence="5">
    <location>
        <begin position="89"/>
        <end position="229"/>
    </location>
</feature>
<organism evidence="6 7">
    <name type="scientific">Cytobacillus spartinae</name>
    <dbReference type="NCBI Taxonomy" id="3299023"/>
    <lineage>
        <taxon>Bacteria</taxon>
        <taxon>Bacillati</taxon>
        <taxon>Bacillota</taxon>
        <taxon>Bacilli</taxon>
        <taxon>Bacillales</taxon>
        <taxon>Bacillaceae</taxon>
        <taxon>Cytobacillus</taxon>
    </lineage>
</organism>
<name>A0ABW6K9C5_9BACI</name>
<dbReference type="EMBL" id="JBIACK010000002">
    <property type="protein sequence ID" value="MFE8700344.1"/>
    <property type="molecule type" value="Genomic_DNA"/>
</dbReference>
<dbReference type="Pfam" id="PF01814">
    <property type="entry name" value="Hemerythrin"/>
    <property type="match status" value="1"/>
</dbReference>
<dbReference type="Proteomes" id="UP001601059">
    <property type="component" value="Unassembled WGS sequence"/>
</dbReference>
<dbReference type="NCBIfam" id="TIGR03652">
    <property type="entry name" value="FeS_repair_RIC"/>
    <property type="match status" value="1"/>
</dbReference>
<protein>
    <submittedName>
        <fullName evidence="6">Iron-sulfur cluster repair di-iron protein</fullName>
    </submittedName>
</protein>
<keyword evidence="2" id="KW-0963">Cytoplasm</keyword>
<dbReference type="InterPro" id="IPR012312">
    <property type="entry name" value="Hemerythrin-like"/>
</dbReference>
<evidence type="ECO:0000256" key="4">
    <source>
        <dbReference type="ARBA" id="ARBA00023004"/>
    </source>
</evidence>
<evidence type="ECO:0000259" key="5">
    <source>
        <dbReference type="Pfam" id="PF01814"/>
    </source>
</evidence>
<dbReference type="InterPro" id="IPR038062">
    <property type="entry name" value="ScdA-like_N_sf"/>
</dbReference>